<evidence type="ECO:0000313" key="2">
    <source>
        <dbReference type="Proteomes" id="UP000501991"/>
    </source>
</evidence>
<gene>
    <name evidence="1" type="ORF">G3580_10085</name>
</gene>
<protein>
    <submittedName>
        <fullName evidence="1">Uncharacterized protein</fullName>
    </submittedName>
</protein>
<sequence>MTWYVLNLGDAMLAGDAVDRIQSLFEQWPSRPAGAAVFMRHESEGRLHCELRVYLPPAAAPLAQQLGATPCAPPDPGDLGVLAGEPAALKPLRRD</sequence>
<dbReference type="KEGG" id="azq:G3580_10085"/>
<organism evidence="1 2">
    <name type="scientific">Nitrogeniibacter mangrovi</name>
    <dbReference type="NCBI Taxonomy" id="2016596"/>
    <lineage>
        <taxon>Bacteria</taxon>
        <taxon>Pseudomonadati</taxon>
        <taxon>Pseudomonadota</taxon>
        <taxon>Betaproteobacteria</taxon>
        <taxon>Rhodocyclales</taxon>
        <taxon>Zoogloeaceae</taxon>
        <taxon>Nitrogeniibacter</taxon>
    </lineage>
</organism>
<keyword evidence="2" id="KW-1185">Reference proteome</keyword>
<reference evidence="1 2" key="1">
    <citation type="submission" date="2020-02" db="EMBL/GenBank/DDBJ databases">
        <title>Nitrogenibacter mangrovi gen. nov., sp. nov. isolated from mangrove sediment, a denitrifying betaproteobacterium.</title>
        <authorList>
            <person name="Liao H."/>
            <person name="Tian Y."/>
        </authorList>
    </citation>
    <scope>NUCLEOTIDE SEQUENCE [LARGE SCALE GENOMIC DNA]</scope>
    <source>
        <strain evidence="1 2">M9-3-2</strain>
    </source>
</reference>
<proteinExistence type="predicted"/>
<dbReference type="AlphaFoldDB" id="A0A6C1B5A5"/>
<accession>A0A6C1B5A5</accession>
<evidence type="ECO:0000313" key="1">
    <source>
        <dbReference type="EMBL" id="QID17958.1"/>
    </source>
</evidence>
<name>A0A6C1B5A5_9RHOO</name>
<dbReference type="RefSeq" id="WP_173765151.1">
    <property type="nucleotide sequence ID" value="NZ_CP048836.1"/>
</dbReference>
<dbReference type="Proteomes" id="UP000501991">
    <property type="component" value="Chromosome"/>
</dbReference>
<dbReference type="EMBL" id="CP048836">
    <property type="protein sequence ID" value="QID17958.1"/>
    <property type="molecule type" value="Genomic_DNA"/>
</dbReference>